<feature type="region of interest" description="Disordered" evidence="1">
    <location>
        <begin position="1"/>
        <end position="87"/>
    </location>
</feature>
<dbReference type="EMBL" id="AOPZ01000109">
    <property type="protein sequence ID" value="EPH44323.1"/>
    <property type="molecule type" value="Genomic_DNA"/>
</dbReference>
<gene>
    <name evidence="2" type="ORF">STRAU_2763</name>
</gene>
<evidence type="ECO:0000256" key="1">
    <source>
        <dbReference type="SAM" id="MobiDB-lite"/>
    </source>
</evidence>
<organism evidence="2 3">
    <name type="scientific">Streptomyces aurantiacus JA 4570</name>
    <dbReference type="NCBI Taxonomy" id="1286094"/>
    <lineage>
        <taxon>Bacteria</taxon>
        <taxon>Bacillati</taxon>
        <taxon>Actinomycetota</taxon>
        <taxon>Actinomycetes</taxon>
        <taxon>Kitasatosporales</taxon>
        <taxon>Streptomycetaceae</taxon>
        <taxon>Streptomyces</taxon>
        <taxon>Streptomyces aurantiacus group</taxon>
    </lineage>
</organism>
<name>S3ZM70_9ACTN</name>
<evidence type="ECO:0000313" key="3">
    <source>
        <dbReference type="Proteomes" id="UP000014629"/>
    </source>
</evidence>
<feature type="compositionally biased region" description="Low complexity" evidence="1">
    <location>
        <begin position="8"/>
        <end position="31"/>
    </location>
</feature>
<feature type="compositionally biased region" description="Low complexity" evidence="1">
    <location>
        <begin position="39"/>
        <end position="57"/>
    </location>
</feature>
<protein>
    <submittedName>
        <fullName evidence="2">Uncharacterized protein</fullName>
    </submittedName>
</protein>
<dbReference type="PATRIC" id="fig|1286094.4.peg.2735"/>
<keyword evidence="3" id="KW-1185">Reference proteome</keyword>
<sequence>MTSPKSWAAGPRRAGSSPSPPSWRSAAALPARPAPPSPWTARAPSSARSPAAAWKARCTNCAPRRSRTANPSWNASATATTTPSPWA</sequence>
<feature type="compositionally biased region" description="Low complexity" evidence="1">
    <location>
        <begin position="68"/>
        <end position="87"/>
    </location>
</feature>
<accession>S3ZM70</accession>
<dbReference type="Proteomes" id="UP000014629">
    <property type="component" value="Unassembled WGS sequence"/>
</dbReference>
<dbReference type="AlphaFoldDB" id="S3ZM70"/>
<comment type="caution">
    <text evidence="2">The sequence shown here is derived from an EMBL/GenBank/DDBJ whole genome shotgun (WGS) entry which is preliminary data.</text>
</comment>
<proteinExistence type="predicted"/>
<reference evidence="2 3" key="1">
    <citation type="submission" date="2013-02" db="EMBL/GenBank/DDBJ databases">
        <title>Draft Genome Sequence of Streptomyces aurantiacus, Which Produces Setomimycin.</title>
        <authorList>
            <person name="Gruening B.A."/>
            <person name="Praeg A."/>
            <person name="Erxleben A."/>
            <person name="Guenther S."/>
            <person name="Mueller M."/>
        </authorList>
    </citation>
    <scope>NUCLEOTIDE SEQUENCE [LARGE SCALE GENOMIC DNA]</scope>
    <source>
        <strain evidence="2 3">JA 4570</strain>
    </source>
</reference>
<evidence type="ECO:0000313" key="2">
    <source>
        <dbReference type="EMBL" id="EPH44323.1"/>
    </source>
</evidence>